<reference evidence="1" key="2">
    <citation type="journal article" date="2016" name="Mol. Ecol.">
        <title>Population genomics of the filarial nematode parasite Wuchereria bancrofti from mosquitoes.</title>
        <authorList>
            <person name="Small S.T."/>
            <person name="Reimer L.J."/>
            <person name="Tisch D.J."/>
            <person name="King C.L."/>
            <person name="Christensen B.M."/>
            <person name="Siba P.M."/>
            <person name="Kazura J.W."/>
            <person name="Serre D."/>
            <person name="Zimmerman P.A."/>
        </authorList>
    </citation>
    <scope>NUCLEOTIDE SEQUENCE</scope>
    <source>
        <strain evidence="1">pt0022</strain>
    </source>
</reference>
<organism evidence="1 2">
    <name type="scientific">Wuchereria bancrofti</name>
    <dbReference type="NCBI Taxonomy" id="6293"/>
    <lineage>
        <taxon>Eukaryota</taxon>
        <taxon>Metazoa</taxon>
        <taxon>Ecdysozoa</taxon>
        <taxon>Nematoda</taxon>
        <taxon>Chromadorea</taxon>
        <taxon>Rhabditida</taxon>
        <taxon>Spirurina</taxon>
        <taxon>Spiruromorpha</taxon>
        <taxon>Filarioidea</taxon>
        <taxon>Onchocercidae</taxon>
        <taxon>Wuchereria</taxon>
    </lineage>
</organism>
<dbReference type="PROSITE" id="PS51257">
    <property type="entry name" value="PROKAR_LIPOPROTEIN"/>
    <property type="match status" value="1"/>
</dbReference>
<evidence type="ECO:0000313" key="2">
    <source>
        <dbReference type="WBParaSite" id="mrna-Wban_06631"/>
    </source>
</evidence>
<reference evidence="1" key="1">
    <citation type="submission" date="2015-03" db="EMBL/GenBank/DDBJ databases">
        <title>Wuchereria bancrofti Genome Sequencing Papua New Guinea Strain.</title>
        <authorList>
            <person name="Small S.T."/>
            <person name="Serre D."/>
            <person name="Zimmerman P.A."/>
        </authorList>
    </citation>
    <scope>NUCLEOTIDE SEQUENCE [LARGE SCALE GENOMIC DNA]</scope>
    <source>
        <strain evidence="1">pt0022</strain>
    </source>
</reference>
<dbReference type="AlphaFoldDB" id="A0AAF5PWJ7"/>
<accession>A0AAF5PWJ7</accession>
<evidence type="ECO:0000313" key="1">
    <source>
        <dbReference type="Proteomes" id="UP000093561"/>
    </source>
</evidence>
<sequence length="82" mass="9441">MLKEGQGMVKLLATQLLVASISCNSTNSLVRLDRRFSSITYSYYLYFRASYECMRACMCVYFPYKKCTEMHVSYAVQTTACT</sequence>
<dbReference type="Proteomes" id="UP000093561">
    <property type="component" value="Unassembled WGS sequence"/>
</dbReference>
<name>A0AAF5PWJ7_WUCBA</name>
<dbReference type="WBParaSite" id="mrna-Wban_06631">
    <property type="protein sequence ID" value="mrna-Wban_06631"/>
    <property type="gene ID" value="Wban_06631"/>
</dbReference>
<reference evidence="2" key="3">
    <citation type="submission" date="2024-02" db="UniProtKB">
        <authorList>
            <consortium name="WormBaseParasite"/>
        </authorList>
    </citation>
    <scope>IDENTIFICATION</scope>
    <source>
        <strain evidence="2">pt0022</strain>
    </source>
</reference>
<protein>
    <submittedName>
        <fullName evidence="2">Uncharacterized protein</fullName>
    </submittedName>
</protein>
<proteinExistence type="predicted"/>